<feature type="compositionally biased region" description="Basic and acidic residues" evidence="1">
    <location>
        <begin position="163"/>
        <end position="174"/>
    </location>
</feature>
<organism evidence="3">
    <name type="scientific">Hemiselmis andersenii</name>
    <name type="common">Cryptophyte alga</name>
    <dbReference type="NCBI Taxonomy" id="464988"/>
    <lineage>
        <taxon>Eukaryota</taxon>
        <taxon>Cryptophyceae</taxon>
        <taxon>Cryptomonadales</taxon>
        <taxon>Hemiselmidaceae</taxon>
        <taxon>Hemiselmis</taxon>
    </lineage>
</organism>
<name>A0A6U4YR00_HEMAN</name>
<proteinExistence type="predicted"/>
<reference evidence="3" key="1">
    <citation type="submission" date="2021-01" db="EMBL/GenBank/DDBJ databases">
        <authorList>
            <person name="Corre E."/>
            <person name="Pelletier E."/>
            <person name="Niang G."/>
            <person name="Scheremetjew M."/>
            <person name="Finn R."/>
            <person name="Kale V."/>
            <person name="Holt S."/>
            <person name="Cochrane G."/>
            <person name="Meng A."/>
            <person name="Brown T."/>
            <person name="Cohen L."/>
        </authorList>
    </citation>
    <scope>NUCLEOTIDE SEQUENCE</scope>
    <source>
        <strain evidence="3">CCMP644</strain>
    </source>
</reference>
<evidence type="ECO:0000256" key="1">
    <source>
        <dbReference type="SAM" id="MobiDB-lite"/>
    </source>
</evidence>
<dbReference type="AlphaFoldDB" id="A0A6U4YR00"/>
<evidence type="ECO:0000313" key="2">
    <source>
        <dbReference type="EMBL" id="CAD8969004.1"/>
    </source>
</evidence>
<protein>
    <submittedName>
        <fullName evidence="3">Uncharacterized protein</fullName>
    </submittedName>
</protein>
<feature type="region of interest" description="Disordered" evidence="1">
    <location>
        <begin position="159"/>
        <end position="181"/>
    </location>
</feature>
<gene>
    <name evidence="2" type="ORF">HAND00432_LOCUS20000</name>
    <name evidence="3" type="ORF">HAND00432_LOCUS20001</name>
</gene>
<sequence length="462" mass="51875">MGKSPPFYEKPSNLVRRDVHGRVRHAYARNAKVVNTDVEHCKGVWKPPPDKYVNKLPGQSVAGAVQRANHAAVEDAKQHGGKAVIREVAPRGVGPAHFVGRQHQANIQQIRELQRRKMDEPRPATVPAMNVEQPYHVQQYFDRVAHHGEMAKDARGVRAIKNQRTERQPDDRTQRLGHTQHRTVQDVDARMDDVWGALQLDRGMAKGQLGGHSFVDKAAMLPTKVYVGNVPQDAGVEDIKRACGLLDQNTLLCDPAGAEEKGVFWIEFVKKNSCVIIHVPNHRCASRIEKFCKSRAPRVRGSLLRVDIQQHRDSNMRWTGIRDKDHRPVNDWACEDRQGGTRAYSGSNSISGKGRSYAVNESEYAKQFSSGLQYDINDKPNFMRVHPAASKAYPSCAQGRRRGAVKHGLVQWYPWMPAWEMGAPNLKMDWVPTPSFPGGGEGEPAMRDSRMRLAQRRATPVG</sequence>
<accession>A0A6U4YR00</accession>
<dbReference type="EMBL" id="HBFX01033237">
    <property type="protein sequence ID" value="CAD8969004.1"/>
    <property type="molecule type" value="Transcribed_RNA"/>
</dbReference>
<evidence type="ECO:0000313" key="3">
    <source>
        <dbReference type="EMBL" id="CAD8969005.1"/>
    </source>
</evidence>
<dbReference type="EMBL" id="HBFX01033238">
    <property type="protein sequence ID" value="CAD8969005.1"/>
    <property type="molecule type" value="Transcribed_RNA"/>
</dbReference>